<evidence type="ECO:0000256" key="6">
    <source>
        <dbReference type="SAM" id="Phobius"/>
    </source>
</evidence>
<comment type="subcellular location">
    <subcellularLocation>
        <location evidence="1">Cell membrane</location>
        <topology evidence="1">Multi-pass membrane protein</topology>
    </subcellularLocation>
</comment>
<keyword evidence="3 6" id="KW-0812">Transmembrane</keyword>
<feature type="transmembrane region" description="Helical" evidence="6">
    <location>
        <begin position="264"/>
        <end position="288"/>
    </location>
</feature>
<evidence type="ECO:0000313" key="7">
    <source>
        <dbReference type="EMBL" id="MBP1917875.1"/>
    </source>
</evidence>
<dbReference type="PANTHER" id="PTHR30482">
    <property type="entry name" value="HIGH-AFFINITY BRANCHED-CHAIN AMINO ACID TRANSPORT SYSTEM PERMEASE"/>
    <property type="match status" value="1"/>
</dbReference>
<feature type="transmembrane region" description="Helical" evidence="6">
    <location>
        <begin position="228"/>
        <end position="252"/>
    </location>
</feature>
<dbReference type="EMBL" id="JAGGKC010000002">
    <property type="protein sequence ID" value="MBP1917875.1"/>
    <property type="molecule type" value="Genomic_DNA"/>
</dbReference>
<accession>A0ABS4G002</accession>
<dbReference type="InterPro" id="IPR001851">
    <property type="entry name" value="ABC_transp_permease"/>
</dbReference>
<feature type="transmembrane region" description="Helical" evidence="6">
    <location>
        <begin position="26"/>
        <end position="43"/>
    </location>
</feature>
<keyword evidence="2" id="KW-1003">Cell membrane</keyword>
<feature type="transmembrane region" description="Helical" evidence="6">
    <location>
        <begin position="128"/>
        <end position="146"/>
    </location>
</feature>
<keyword evidence="4 6" id="KW-1133">Transmembrane helix</keyword>
<evidence type="ECO:0000256" key="3">
    <source>
        <dbReference type="ARBA" id="ARBA00022692"/>
    </source>
</evidence>
<evidence type="ECO:0000313" key="8">
    <source>
        <dbReference type="Proteomes" id="UP001519271"/>
    </source>
</evidence>
<reference evidence="7 8" key="1">
    <citation type="submission" date="2021-03" db="EMBL/GenBank/DDBJ databases">
        <title>Genomic Encyclopedia of Type Strains, Phase IV (KMG-IV): sequencing the most valuable type-strain genomes for metagenomic binning, comparative biology and taxonomic classification.</title>
        <authorList>
            <person name="Goeker M."/>
        </authorList>
    </citation>
    <scope>NUCLEOTIDE SEQUENCE [LARGE SCALE GENOMIC DNA]</scope>
    <source>
        <strain evidence="7 8">DSM 6139</strain>
    </source>
</reference>
<dbReference type="InterPro" id="IPR043428">
    <property type="entry name" value="LivM-like"/>
</dbReference>
<evidence type="ECO:0000256" key="5">
    <source>
        <dbReference type="ARBA" id="ARBA00023136"/>
    </source>
</evidence>
<feature type="transmembrane region" description="Helical" evidence="6">
    <location>
        <begin position="101"/>
        <end position="121"/>
    </location>
</feature>
<keyword evidence="5 6" id="KW-0472">Membrane</keyword>
<name>A0ABS4G002_9CLOT</name>
<gene>
    <name evidence="7" type="ORF">J2Z34_000346</name>
</gene>
<evidence type="ECO:0000256" key="2">
    <source>
        <dbReference type="ARBA" id="ARBA00022475"/>
    </source>
</evidence>
<feature type="transmembrane region" description="Helical" evidence="6">
    <location>
        <begin position="178"/>
        <end position="198"/>
    </location>
</feature>
<sequence length="356" mass="39255">MRDKIGKIRLSGLLEKVSSFYARYRLYSNIALALIILLLPFIVGSQYIMRIIIMIGVYAILAQSLGLITGYAGQTSLGHAAFYAIGAYTSAIISIQTGWSFFITAPIAAVFAALMGLALGLPTLRLSGTYLAITTLGFSEFVRMVLLNWEPVTNGPLGISRIPRPSILGVDLIVGNNGLYYLMLVFLLITTVVIYNIVNSKVGRALMSIRDDELAATMMGVKTTYYKVLVFVIGAFFAGLAGAFYAHMIRFIDPNTFTFDTSILILSIVILGGMGTIKGMFVGSALLISFPEVMRFLQEYRFVVYGVVLVLTMRFRPQGILGGQKKTPYKLPKGVTEDLTRNKEQRMKEMKAGWHI</sequence>
<dbReference type="PANTHER" id="PTHR30482:SF10">
    <property type="entry name" value="HIGH-AFFINITY BRANCHED-CHAIN AMINO ACID TRANSPORT PROTEIN BRAE"/>
    <property type="match status" value="1"/>
</dbReference>
<protein>
    <submittedName>
        <fullName evidence="7">Branched-chain amino acid transport system permease protein</fullName>
    </submittedName>
</protein>
<dbReference type="RefSeq" id="WP_209458126.1">
    <property type="nucleotide sequence ID" value="NZ_JAGGKC010000002.1"/>
</dbReference>
<proteinExistence type="predicted"/>
<dbReference type="CDD" id="cd06581">
    <property type="entry name" value="TM_PBP1_LivM_like"/>
    <property type="match status" value="1"/>
</dbReference>
<keyword evidence="8" id="KW-1185">Reference proteome</keyword>
<organism evidence="7 8">
    <name type="scientific">Youngiibacter multivorans</name>
    <dbReference type="NCBI Taxonomy" id="937251"/>
    <lineage>
        <taxon>Bacteria</taxon>
        <taxon>Bacillati</taxon>
        <taxon>Bacillota</taxon>
        <taxon>Clostridia</taxon>
        <taxon>Eubacteriales</taxon>
        <taxon>Clostridiaceae</taxon>
        <taxon>Youngiibacter</taxon>
    </lineage>
</organism>
<evidence type="ECO:0000256" key="4">
    <source>
        <dbReference type="ARBA" id="ARBA00022989"/>
    </source>
</evidence>
<dbReference type="Proteomes" id="UP001519271">
    <property type="component" value="Unassembled WGS sequence"/>
</dbReference>
<feature type="transmembrane region" description="Helical" evidence="6">
    <location>
        <begin position="49"/>
        <end position="70"/>
    </location>
</feature>
<evidence type="ECO:0000256" key="1">
    <source>
        <dbReference type="ARBA" id="ARBA00004651"/>
    </source>
</evidence>
<comment type="caution">
    <text evidence="7">The sequence shown here is derived from an EMBL/GenBank/DDBJ whole genome shotgun (WGS) entry which is preliminary data.</text>
</comment>
<dbReference type="Pfam" id="PF02653">
    <property type="entry name" value="BPD_transp_2"/>
    <property type="match status" value="1"/>
</dbReference>
<feature type="transmembrane region" description="Helical" evidence="6">
    <location>
        <begin position="77"/>
        <end position="95"/>
    </location>
</feature>